<keyword evidence="2" id="KW-1185">Reference proteome</keyword>
<dbReference type="Gene3D" id="1.10.1660.10">
    <property type="match status" value="1"/>
</dbReference>
<organism evidence="1 2">
    <name type="scientific">Methylacidiphilum caldifontis</name>
    <dbReference type="NCBI Taxonomy" id="2795386"/>
    <lineage>
        <taxon>Bacteria</taxon>
        <taxon>Pseudomonadati</taxon>
        <taxon>Verrucomicrobiota</taxon>
        <taxon>Methylacidiphilae</taxon>
        <taxon>Methylacidiphilales</taxon>
        <taxon>Methylacidiphilaceae</taxon>
        <taxon>Methylacidiphilum (ex Ratnadevi et al. 2023)</taxon>
    </lineage>
</organism>
<reference evidence="1 2" key="1">
    <citation type="submission" date="2016-05" db="EMBL/GenBank/DDBJ databases">
        <title>Diversity and Homogeneity among Thermoacidophilic Verrucomicrobia Methanotrophs Linked with Geographical Origin.</title>
        <authorList>
            <person name="Erikstad H.-A."/>
            <person name="Smestad N.B."/>
            <person name="Ceballos R.M."/>
            <person name="Birkeland N.-K."/>
        </authorList>
    </citation>
    <scope>NUCLEOTIDE SEQUENCE [LARGE SCALE GENOMIC DNA]</scope>
    <source>
        <strain evidence="1 2">Phi</strain>
    </source>
</reference>
<dbReference type="EMBL" id="LXQC01000154">
    <property type="protein sequence ID" value="TFE67417.1"/>
    <property type="molecule type" value="Genomic_DNA"/>
</dbReference>
<proteinExistence type="predicted"/>
<dbReference type="OrthoDB" id="196362at2"/>
<sequence>MNNEEKENNQTLTILAAGEGKIRLYSLEGLSRETGVDIEIVSLYIRMGLISPCDSPHGEDLFNDDAVFLLKQFERLRLEYRMGFQAIIRFYRIFKALQK</sequence>
<dbReference type="RefSeq" id="WP_134440499.1">
    <property type="nucleotide sequence ID" value="NZ_CP065957.1"/>
</dbReference>
<evidence type="ECO:0000313" key="1">
    <source>
        <dbReference type="EMBL" id="TFE67417.1"/>
    </source>
</evidence>
<gene>
    <name evidence="1" type="ORF">A7Q10_01125</name>
</gene>
<dbReference type="AlphaFoldDB" id="A0A4Y8P9L6"/>
<comment type="caution">
    <text evidence="1">The sequence shown here is derived from an EMBL/GenBank/DDBJ whole genome shotgun (WGS) entry which is preliminary data.</text>
</comment>
<evidence type="ECO:0000313" key="2">
    <source>
        <dbReference type="Proteomes" id="UP000297713"/>
    </source>
</evidence>
<accession>A0A4Y8P9L6</accession>
<name>A0A4Y8P9L6_9BACT</name>
<protein>
    <submittedName>
        <fullName evidence="1">Transcriptional regulator</fullName>
    </submittedName>
</protein>
<dbReference type="Proteomes" id="UP000297713">
    <property type="component" value="Unassembled WGS sequence"/>
</dbReference>